<organism evidence="4 5">
    <name type="scientific">Anaerovirgula multivorans</name>
    <dbReference type="NCBI Taxonomy" id="312168"/>
    <lineage>
        <taxon>Bacteria</taxon>
        <taxon>Bacillati</taxon>
        <taxon>Bacillota</taxon>
        <taxon>Clostridia</taxon>
        <taxon>Peptostreptococcales</taxon>
        <taxon>Natronincolaceae</taxon>
        <taxon>Anaerovirgula</taxon>
    </lineage>
</organism>
<evidence type="ECO:0000259" key="3">
    <source>
        <dbReference type="Pfam" id="PF10400"/>
    </source>
</evidence>
<proteinExistence type="predicted"/>
<accession>A0A239CEU3</accession>
<dbReference type="EMBL" id="FZOJ01000005">
    <property type="protein sequence ID" value="SNS17984.1"/>
    <property type="molecule type" value="Genomic_DNA"/>
</dbReference>
<name>A0A239CEU3_9FIRM</name>
<dbReference type="InterPro" id="IPR036390">
    <property type="entry name" value="WH_DNA-bd_sf"/>
</dbReference>
<dbReference type="InterPro" id="IPR018309">
    <property type="entry name" value="Tscrpt_reg_PadR_C"/>
</dbReference>
<dbReference type="PANTHER" id="PTHR43252:SF6">
    <property type="entry name" value="NEGATIVE TRANSCRIPTION REGULATOR PADR"/>
    <property type="match status" value="1"/>
</dbReference>
<evidence type="ECO:0000313" key="5">
    <source>
        <dbReference type="Proteomes" id="UP000198304"/>
    </source>
</evidence>
<keyword evidence="1" id="KW-0175">Coiled coil</keyword>
<dbReference type="InterPro" id="IPR005149">
    <property type="entry name" value="Tscrpt_reg_PadR_N"/>
</dbReference>
<feature type="domain" description="Transcription regulator PadR N-terminal" evidence="2">
    <location>
        <begin position="6"/>
        <end position="76"/>
    </location>
</feature>
<dbReference type="Gene3D" id="1.10.10.10">
    <property type="entry name" value="Winged helix-like DNA-binding domain superfamily/Winged helix DNA-binding domain"/>
    <property type="match status" value="1"/>
</dbReference>
<dbReference type="Pfam" id="PF03551">
    <property type="entry name" value="PadR"/>
    <property type="match status" value="1"/>
</dbReference>
<protein>
    <submittedName>
        <fullName evidence="4">Transcriptional regulator, PadR family</fullName>
    </submittedName>
</protein>
<evidence type="ECO:0000256" key="1">
    <source>
        <dbReference type="SAM" id="Coils"/>
    </source>
</evidence>
<keyword evidence="5" id="KW-1185">Reference proteome</keyword>
<reference evidence="4 5" key="1">
    <citation type="submission" date="2017-06" db="EMBL/GenBank/DDBJ databases">
        <authorList>
            <person name="Kim H.J."/>
            <person name="Triplett B.A."/>
        </authorList>
    </citation>
    <scope>NUCLEOTIDE SEQUENCE [LARGE SCALE GENOMIC DNA]</scope>
    <source>
        <strain evidence="4 5">SCA</strain>
    </source>
</reference>
<gene>
    <name evidence="4" type="ORF">SAMN05446037_1005139</name>
</gene>
<evidence type="ECO:0000259" key="2">
    <source>
        <dbReference type="Pfam" id="PF03551"/>
    </source>
</evidence>
<sequence>MIKFAILGFLMYKELTGYDIKQFMIQSTSNFMNASFGSIYPALDKLEKDGLISSTKVVEKGKYKKVYEINERGREVFISWLEEPIDFMKSYEDILAKIFFYGNLPKEKASELIEQLIVDINQKIENLEKLESVVKCKTGYYEISTLYFGIDHLKFMADWYGKFLYDLNNR</sequence>
<dbReference type="Pfam" id="PF10400">
    <property type="entry name" value="Vir_act_alpha_C"/>
    <property type="match status" value="1"/>
</dbReference>
<dbReference type="AlphaFoldDB" id="A0A239CEU3"/>
<dbReference type="PANTHER" id="PTHR43252">
    <property type="entry name" value="TRANSCRIPTIONAL REGULATOR YQJI"/>
    <property type="match status" value="1"/>
</dbReference>
<evidence type="ECO:0000313" key="4">
    <source>
        <dbReference type="EMBL" id="SNS17984.1"/>
    </source>
</evidence>
<feature type="domain" description="Transcription regulator PadR C-terminal" evidence="3">
    <location>
        <begin position="92"/>
        <end position="163"/>
    </location>
</feature>
<dbReference type="RefSeq" id="WP_176431245.1">
    <property type="nucleotide sequence ID" value="NZ_FZOJ01000005.1"/>
</dbReference>
<dbReference type="SUPFAM" id="SSF46785">
    <property type="entry name" value="Winged helix' DNA-binding domain"/>
    <property type="match status" value="1"/>
</dbReference>
<feature type="coiled-coil region" evidence="1">
    <location>
        <begin position="106"/>
        <end position="133"/>
    </location>
</feature>
<dbReference type="Proteomes" id="UP000198304">
    <property type="component" value="Unassembled WGS sequence"/>
</dbReference>
<dbReference type="InterPro" id="IPR036388">
    <property type="entry name" value="WH-like_DNA-bd_sf"/>
</dbReference>